<gene>
    <name evidence="2" type="ORF">BST12_30290</name>
</gene>
<organism evidence="2 3">
    <name type="scientific">Mycobacterium angelicum</name>
    <dbReference type="NCBI Taxonomy" id="470074"/>
    <lineage>
        <taxon>Bacteria</taxon>
        <taxon>Bacillati</taxon>
        <taxon>Actinomycetota</taxon>
        <taxon>Actinomycetes</taxon>
        <taxon>Mycobacteriales</taxon>
        <taxon>Mycobacteriaceae</taxon>
        <taxon>Mycobacterium</taxon>
    </lineage>
</organism>
<dbReference type="OrthoDB" id="9805617at2"/>
<name>A0A1W9YMQ0_MYCAN</name>
<reference evidence="2 3" key="1">
    <citation type="submission" date="2017-02" db="EMBL/GenBank/DDBJ databases">
        <title>The new phylogeny of genus Mycobacterium.</title>
        <authorList>
            <person name="Tortoli E."/>
            <person name="Trovato A."/>
            <person name="Cirillo D.M."/>
        </authorList>
    </citation>
    <scope>NUCLEOTIDE SEQUENCE [LARGE SCALE GENOMIC DNA]</scope>
    <source>
        <strain evidence="2 3">DSM 45057</strain>
    </source>
</reference>
<accession>A0A1W9YMQ0</accession>
<sequence length="62" mass="6963">LEPLLADYDALCEEQPAGKLPAEVEEIGFMLEELRVQYFAQKLGTRVSVSPKRIRMAIAKLS</sequence>
<dbReference type="EMBL" id="MVHE01000464">
    <property type="protein sequence ID" value="ORA01316.1"/>
    <property type="molecule type" value="Genomic_DNA"/>
</dbReference>
<dbReference type="AlphaFoldDB" id="A0A1W9YMQ0"/>
<feature type="non-terminal residue" evidence="2">
    <location>
        <position position="1"/>
    </location>
</feature>
<dbReference type="Proteomes" id="UP000192284">
    <property type="component" value="Unassembled WGS sequence"/>
</dbReference>
<dbReference type="InterPro" id="IPR024590">
    <property type="entry name" value="HrpA_C"/>
</dbReference>
<feature type="domain" description="RNA helicase HrpA C-terminal" evidence="1">
    <location>
        <begin position="2"/>
        <end position="59"/>
    </location>
</feature>
<evidence type="ECO:0000313" key="2">
    <source>
        <dbReference type="EMBL" id="ORA01316.1"/>
    </source>
</evidence>
<protein>
    <recommendedName>
        <fullName evidence="1">RNA helicase HrpA C-terminal domain-containing protein</fullName>
    </recommendedName>
</protein>
<comment type="caution">
    <text evidence="2">The sequence shown here is derived from an EMBL/GenBank/DDBJ whole genome shotgun (WGS) entry which is preliminary data.</text>
</comment>
<dbReference type="Pfam" id="PF11898">
    <property type="entry name" value="DUF3418"/>
    <property type="match status" value="1"/>
</dbReference>
<dbReference type="RefSeq" id="WP_139802150.1">
    <property type="nucleotide sequence ID" value="NZ_MVHE01000464.1"/>
</dbReference>
<keyword evidence="3" id="KW-1185">Reference proteome</keyword>
<proteinExistence type="predicted"/>
<evidence type="ECO:0000259" key="1">
    <source>
        <dbReference type="Pfam" id="PF11898"/>
    </source>
</evidence>
<evidence type="ECO:0000313" key="3">
    <source>
        <dbReference type="Proteomes" id="UP000192284"/>
    </source>
</evidence>